<proteinExistence type="predicted"/>
<reference evidence="5 6" key="1">
    <citation type="submission" date="2016-10" db="EMBL/GenBank/DDBJ databases">
        <authorList>
            <person name="de Groot N.N."/>
        </authorList>
    </citation>
    <scope>NUCLEOTIDE SEQUENCE [LARGE SCALE GENOMIC DNA]</scope>
    <source>
        <strain evidence="5 6">DSM 18180</strain>
    </source>
</reference>
<dbReference type="FunFam" id="3.20.20.80:FF:000135">
    <property type="entry name" value="Beta-galactosidase, putative, bgl35A"/>
    <property type="match status" value="1"/>
</dbReference>
<keyword evidence="6" id="KW-1185">Reference proteome</keyword>
<gene>
    <name evidence="5" type="ORF">SAMN05428642_102493</name>
</gene>
<organism evidence="5 6">
    <name type="scientific">Flaviramulus basaltis</name>
    <dbReference type="NCBI Taxonomy" id="369401"/>
    <lineage>
        <taxon>Bacteria</taxon>
        <taxon>Pseudomonadati</taxon>
        <taxon>Bacteroidota</taxon>
        <taxon>Flavobacteriia</taxon>
        <taxon>Flavobacteriales</taxon>
        <taxon>Flavobacteriaceae</taxon>
        <taxon>Flaviramulus</taxon>
    </lineage>
</organism>
<feature type="domain" description="DUF5597" evidence="4">
    <location>
        <begin position="401"/>
        <end position="533"/>
    </location>
</feature>
<evidence type="ECO:0000259" key="4">
    <source>
        <dbReference type="Pfam" id="PF18120"/>
    </source>
</evidence>
<dbReference type="Gene3D" id="2.60.220.20">
    <property type="entry name" value="putative beta-Galactosidase from caulobacter crescentus"/>
    <property type="match status" value="1"/>
</dbReference>
<keyword evidence="1" id="KW-0378">Hydrolase</keyword>
<dbReference type="STRING" id="369401.SAMN05428642_102493"/>
<keyword evidence="2" id="KW-0326">Glycosidase</keyword>
<dbReference type="GO" id="GO:0009341">
    <property type="term" value="C:beta-galactosidase complex"/>
    <property type="evidence" value="ECO:0007669"/>
    <property type="project" value="InterPro"/>
</dbReference>
<dbReference type="Pfam" id="PF02449">
    <property type="entry name" value="Glyco_hydro_42"/>
    <property type="match status" value="1"/>
</dbReference>
<dbReference type="SUPFAM" id="SSF51445">
    <property type="entry name" value="(Trans)glycosidases"/>
    <property type="match status" value="1"/>
</dbReference>
<dbReference type="Pfam" id="PF18120">
    <property type="entry name" value="DUF5597"/>
    <property type="match status" value="1"/>
</dbReference>
<protein>
    <submittedName>
        <fullName evidence="5">Beta-galactosidase GanA</fullName>
    </submittedName>
</protein>
<sequence length="550" mass="63287">MSIVILLFISCNQSKTSSISEEESESAKSIPHLKKQGNATELIVDDQPYTILGGELSNSTFTSIESMEPVWERLKTLNLNTVLAPVYWELIEPTEGEFDFKLLDDLIIKARNNDLKLVLLWFGSWKNSMSSHVPSWVKKNQEKYPRVKDDSGKSHEILTPFSNNNLQADLTAFKTLMQHIKEFDGNNHTVIMVQPENEIGMLPTARDYHPLANEKFKEDVPKELMDYLQKNERELVPEFYTIWNKNGLKINGTWEEVFGKGLHTDEIFMAWYFAQYTKQIIDSGKEIYPLPMFVNAALNRPNKNPGEYPSAGPLPHLMDVWKAGCSSVDMLSPDFYFPNIKYWCDLYARQNNTLFIPEHRFDNTVAAKALFTIGHYESLGFSPFSIEQIPSKPLQPKEEKLAKVYDIINQIKPILDINKGQNKIEGVLLDKDVKEVLLVFGDYEFKVSHTFNLGWEPNSSSENWEPSGAIIIQNDENEFFYAGFGVSLTFKNIKNPNLNTGILKAEKGYFKNGNWNVYQHLNGDQTHQGRHIRSFNDDVTIQRFTLYDYE</sequence>
<dbReference type="EMBL" id="FPKV01000002">
    <property type="protein sequence ID" value="SFZ92034.1"/>
    <property type="molecule type" value="Genomic_DNA"/>
</dbReference>
<dbReference type="GO" id="GO:0005975">
    <property type="term" value="P:carbohydrate metabolic process"/>
    <property type="evidence" value="ECO:0007669"/>
    <property type="project" value="InterPro"/>
</dbReference>
<dbReference type="InterPro" id="IPR017853">
    <property type="entry name" value="GH"/>
</dbReference>
<dbReference type="Proteomes" id="UP000182544">
    <property type="component" value="Unassembled WGS sequence"/>
</dbReference>
<accession>A0A1K2IID9</accession>
<dbReference type="InterPro" id="IPR013529">
    <property type="entry name" value="Glyco_hydro_42_N"/>
</dbReference>
<dbReference type="GO" id="GO:0004565">
    <property type="term" value="F:beta-galactosidase activity"/>
    <property type="evidence" value="ECO:0007669"/>
    <property type="project" value="InterPro"/>
</dbReference>
<feature type="domain" description="Glycoside hydrolase family 42 N-terminal" evidence="3">
    <location>
        <begin position="71"/>
        <end position="219"/>
    </location>
</feature>
<evidence type="ECO:0000259" key="3">
    <source>
        <dbReference type="Pfam" id="PF02449"/>
    </source>
</evidence>
<dbReference type="Gene3D" id="3.20.20.80">
    <property type="entry name" value="Glycosidases"/>
    <property type="match status" value="1"/>
</dbReference>
<dbReference type="AlphaFoldDB" id="A0A1K2IID9"/>
<name>A0A1K2IID9_9FLAO</name>
<dbReference type="InterPro" id="IPR040719">
    <property type="entry name" value="DUF5597"/>
</dbReference>
<evidence type="ECO:0000256" key="2">
    <source>
        <dbReference type="ARBA" id="ARBA00023295"/>
    </source>
</evidence>
<evidence type="ECO:0000313" key="6">
    <source>
        <dbReference type="Proteomes" id="UP000182544"/>
    </source>
</evidence>
<evidence type="ECO:0000313" key="5">
    <source>
        <dbReference type="EMBL" id="SFZ92034.1"/>
    </source>
</evidence>
<evidence type="ECO:0000256" key="1">
    <source>
        <dbReference type="ARBA" id="ARBA00022801"/>
    </source>
</evidence>